<protein>
    <recommendedName>
        <fullName evidence="2">eCIS core domain-containing protein</fullName>
    </recommendedName>
</protein>
<reference evidence="3" key="2">
    <citation type="submission" date="2020-09" db="EMBL/GenBank/DDBJ databases">
        <authorList>
            <person name="Sun Q."/>
            <person name="Zhou Y."/>
        </authorList>
    </citation>
    <scope>NUCLEOTIDE SEQUENCE</scope>
    <source>
        <strain evidence="3">CGMCC 1.3617</strain>
    </source>
</reference>
<organism evidence="3 4">
    <name type="scientific">Neoroseomonas lacus</name>
    <dbReference type="NCBI Taxonomy" id="287609"/>
    <lineage>
        <taxon>Bacteria</taxon>
        <taxon>Pseudomonadati</taxon>
        <taxon>Pseudomonadota</taxon>
        <taxon>Alphaproteobacteria</taxon>
        <taxon>Acetobacterales</taxon>
        <taxon>Acetobacteraceae</taxon>
        <taxon>Neoroseomonas</taxon>
    </lineage>
</organism>
<feature type="region of interest" description="Disordered" evidence="1">
    <location>
        <begin position="1"/>
        <end position="67"/>
    </location>
</feature>
<feature type="region of interest" description="Disordered" evidence="1">
    <location>
        <begin position="396"/>
        <end position="428"/>
    </location>
</feature>
<gene>
    <name evidence="3" type="ORF">GCM10011320_34420</name>
</gene>
<sequence>MTLHPRTLPGRAERERATPPARPAPQAPTGIGNQTSQRAALDPAIAAAARAGSAPSSLWVPPGTGTDRPVPIHDTPAAHRAAARMGAAGFSHRGEVFLGRDLDAPGAPGRARVLDHEVTHALQARQPGPPASRDALESQAQAPRGQAELFAADPEAVHGWLWIPAIIAFTYITTRSNTANAPGPGDKTYPSLTTGDYAKMVAEAAFLASGGLVAGSIRKAGYSMVTAWGGSGAIGSIGFRAIDDIQRGEFSGINAYVVDGLTGAVVGIVVGGTFHAAGKLPGLSRVRDWWRTGAEGDAEWAKLSARDKWLYEIGQKTLPSGQWEPLAGLSPVERGRAIVAQQGWLRALLPRSGGFMVPGEGGTLSTGPTPMFRAWMPRLFGGAAGATGRHAFLPDWEDILSGPPAGPTQDSGPGAQNDQVVPPAEGGAFVAPPGWDTIIVVPEGREMEYQIKAGKIGDFPEPDRDADTGIG</sequence>
<name>A0A917KSE6_9PROT</name>
<accession>A0A917KSE6</accession>
<comment type="caution">
    <text evidence="3">The sequence shown here is derived from an EMBL/GenBank/DDBJ whole genome shotgun (WGS) entry which is preliminary data.</text>
</comment>
<feature type="region of interest" description="Disordered" evidence="1">
    <location>
        <begin position="124"/>
        <end position="144"/>
    </location>
</feature>
<dbReference type="Proteomes" id="UP000661507">
    <property type="component" value="Unassembled WGS sequence"/>
</dbReference>
<dbReference type="RefSeq" id="WP_188968774.1">
    <property type="nucleotide sequence ID" value="NZ_BMKW01000008.1"/>
</dbReference>
<evidence type="ECO:0000313" key="3">
    <source>
        <dbReference type="EMBL" id="GGJ24281.1"/>
    </source>
</evidence>
<evidence type="ECO:0000259" key="2">
    <source>
        <dbReference type="Pfam" id="PF13699"/>
    </source>
</evidence>
<feature type="compositionally biased region" description="Polar residues" evidence="1">
    <location>
        <begin position="408"/>
        <end position="419"/>
    </location>
</feature>
<proteinExistence type="predicted"/>
<dbReference type="AlphaFoldDB" id="A0A917KSE6"/>
<evidence type="ECO:0000256" key="1">
    <source>
        <dbReference type="SAM" id="MobiDB-lite"/>
    </source>
</evidence>
<evidence type="ECO:0000313" key="4">
    <source>
        <dbReference type="Proteomes" id="UP000661507"/>
    </source>
</evidence>
<feature type="compositionally biased region" description="Low complexity" evidence="1">
    <location>
        <begin position="39"/>
        <end position="54"/>
    </location>
</feature>
<dbReference type="InterPro" id="IPR025295">
    <property type="entry name" value="eCIS_core_dom"/>
</dbReference>
<feature type="domain" description="eCIS core" evidence="2">
    <location>
        <begin position="68"/>
        <end position="126"/>
    </location>
</feature>
<reference evidence="3" key="1">
    <citation type="journal article" date="2014" name="Int. J. Syst. Evol. Microbiol.">
        <title>Complete genome sequence of Corynebacterium casei LMG S-19264T (=DSM 44701T), isolated from a smear-ripened cheese.</title>
        <authorList>
            <consortium name="US DOE Joint Genome Institute (JGI-PGF)"/>
            <person name="Walter F."/>
            <person name="Albersmeier A."/>
            <person name="Kalinowski J."/>
            <person name="Ruckert C."/>
        </authorList>
    </citation>
    <scope>NUCLEOTIDE SEQUENCE</scope>
    <source>
        <strain evidence="3">CGMCC 1.3617</strain>
    </source>
</reference>
<dbReference type="EMBL" id="BMKW01000008">
    <property type="protein sequence ID" value="GGJ24281.1"/>
    <property type="molecule type" value="Genomic_DNA"/>
</dbReference>
<keyword evidence="4" id="KW-1185">Reference proteome</keyword>
<dbReference type="Pfam" id="PF13699">
    <property type="entry name" value="eCIS_core"/>
    <property type="match status" value="1"/>
</dbReference>